<dbReference type="Proteomes" id="UP001519311">
    <property type="component" value="Unassembled WGS sequence"/>
</dbReference>
<keyword evidence="2" id="KW-1185">Reference proteome</keyword>
<organism evidence="1 2">
    <name type="scientific">Streptomyces clavifer</name>
    <dbReference type="NCBI Taxonomy" id="68188"/>
    <lineage>
        <taxon>Bacteria</taxon>
        <taxon>Bacillati</taxon>
        <taxon>Actinomycetota</taxon>
        <taxon>Actinomycetes</taxon>
        <taxon>Kitasatosporales</taxon>
        <taxon>Streptomycetaceae</taxon>
        <taxon>Streptomyces</taxon>
    </lineage>
</organism>
<comment type="caution">
    <text evidence="1">The sequence shown here is derived from an EMBL/GenBank/DDBJ whole genome shotgun (WGS) entry which is preliminary data.</text>
</comment>
<dbReference type="EMBL" id="JAGINS010000001">
    <property type="protein sequence ID" value="MBP2361259.1"/>
    <property type="molecule type" value="Genomic_DNA"/>
</dbReference>
<sequence>MTMLVRAPKEYSSWFWNLDGVVEPGLESALRTAGRMSAILQKHALLGPETLEWSWFQVGKGGLGIHSRLNLVRRSLDDPALPGDLRACRPSGHPQAEMGEILVLGSGM</sequence>
<gene>
    <name evidence="1" type="ORF">JOF59_003659</name>
</gene>
<name>A0ABS4VBG3_9ACTN</name>
<evidence type="ECO:0000313" key="1">
    <source>
        <dbReference type="EMBL" id="MBP2361259.1"/>
    </source>
</evidence>
<proteinExistence type="predicted"/>
<evidence type="ECO:0000313" key="2">
    <source>
        <dbReference type="Proteomes" id="UP001519311"/>
    </source>
</evidence>
<reference evidence="1 2" key="1">
    <citation type="submission" date="2021-03" db="EMBL/GenBank/DDBJ databases">
        <title>Sequencing the genomes of 1000 actinobacteria strains.</title>
        <authorList>
            <person name="Klenk H.-P."/>
        </authorList>
    </citation>
    <scope>NUCLEOTIDE SEQUENCE [LARGE SCALE GENOMIC DNA]</scope>
    <source>
        <strain evidence="1 2">DSM 40843</strain>
    </source>
</reference>
<protein>
    <submittedName>
        <fullName evidence="1">Uncharacterized protein</fullName>
    </submittedName>
</protein>
<accession>A0ABS4VBG3</accession>
<dbReference type="RefSeq" id="WP_245376796.1">
    <property type="nucleotide sequence ID" value="NZ_BMWJ01000003.1"/>
</dbReference>